<dbReference type="EMBL" id="PYHR01000002">
    <property type="protein sequence ID" value="PWD51718.1"/>
    <property type="molecule type" value="Genomic_DNA"/>
</dbReference>
<evidence type="ECO:0000256" key="1">
    <source>
        <dbReference type="SAM" id="MobiDB-lite"/>
    </source>
</evidence>
<feature type="region of interest" description="Disordered" evidence="1">
    <location>
        <begin position="1"/>
        <end position="114"/>
    </location>
</feature>
<accession>A0A2U1ZXK1</accession>
<feature type="compositionally biased region" description="Basic and acidic residues" evidence="1">
    <location>
        <begin position="26"/>
        <end position="35"/>
    </location>
</feature>
<dbReference type="Proteomes" id="UP000245166">
    <property type="component" value="Unassembled WGS sequence"/>
</dbReference>
<sequence>MVPALPPAAPEAPSTHRPVFTEPDVDQTHVRRDDAFAAPAAIEEHASEEQPAAEQSEAPETEAPETVEDPTETYEEPEEPASIRTDPPPAPRHPQPPRLPRPPPIRTARPFSPP</sequence>
<keyword evidence="3" id="KW-1185">Reference proteome</keyword>
<evidence type="ECO:0000313" key="3">
    <source>
        <dbReference type="Proteomes" id="UP000245166"/>
    </source>
</evidence>
<reference evidence="2 3" key="1">
    <citation type="submission" date="2018-03" db="EMBL/GenBank/DDBJ databases">
        <title>Genome assembly of novel Miniimonas species PCH200.</title>
        <authorList>
            <person name="Thakur V."/>
            <person name="Kumar V."/>
            <person name="Singh D."/>
        </authorList>
    </citation>
    <scope>NUCLEOTIDE SEQUENCE [LARGE SCALE GENOMIC DNA]</scope>
    <source>
        <strain evidence="2 3">PCH200</strain>
    </source>
</reference>
<gene>
    <name evidence="2" type="ORF">C8046_14745</name>
</gene>
<name>A0A2U1ZXK1_9MICO</name>
<proteinExistence type="predicted"/>
<organism evidence="2 3">
    <name type="scientific">Serinibacter arcticus</name>
    <dbReference type="NCBI Taxonomy" id="1655435"/>
    <lineage>
        <taxon>Bacteria</taxon>
        <taxon>Bacillati</taxon>
        <taxon>Actinomycetota</taxon>
        <taxon>Actinomycetes</taxon>
        <taxon>Micrococcales</taxon>
        <taxon>Beutenbergiaceae</taxon>
        <taxon>Serinibacter</taxon>
    </lineage>
</organism>
<dbReference type="AlphaFoldDB" id="A0A2U1ZXK1"/>
<feature type="compositionally biased region" description="Acidic residues" evidence="1">
    <location>
        <begin position="57"/>
        <end position="79"/>
    </location>
</feature>
<protein>
    <submittedName>
        <fullName evidence="2">Uncharacterized protein</fullName>
    </submittedName>
</protein>
<evidence type="ECO:0000313" key="2">
    <source>
        <dbReference type="EMBL" id="PWD51718.1"/>
    </source>
</evidence>
<feature type="compositionally biased region" description="Pro residues" evidence="1">
    <location>
        <begin position="86"/>
        <end position="114"/>
    </location>
</feature>
<comment type="caution">
    <text evidence="2">The sequence shown here is derived from an EMBL/GenBank/DDBJ whole genome shotgun (WGS) entry which is preliminary data.</text>
</comment>
<feature type="compositionally biased region" description="Pro residues" evidence="1">
    <location>
        <begin position="1"/>
        <end position="10"/>
    </location>
</feature>